<dbReference type="SUPFAM" id="SSF52540">
    <property type="entry name" value="P-loop containing nucleoside triphosphate hydrolases"/>
    <property type="match status" value="1"/>
</dbReference>
<dbReference type="GO" id="GO:0005524">
    <property type="term" value="F:ATP binding"/>
    <property type="evidence" value="ECO:0007669"/>
    <property type="project" value="UniProtKB-KW"/>
</dbReference>
<dbReference type="InterPro" id="IPR027417">
    <property type="entry name" value="P-loop_NTPase"/>
</dbReference>
<dbReference type="Proteomes" id="UP000628710">
    <property type="component" value="Unassembled WGS sequence"/>
</dbReference>
<dbReference type="Pfam" id="PF25601">
    <property type="entry name" value="AAA_lid_14"/>
    <property type="match status" value="1"/>
</dbReference>
<protein>
    <submittedName>
        <fullName evidence="8">Phage shock protein operon transcriptional activator</fullName>
    </submittedName>
</protein>
<dbReference type="NCBIfam" id="TIGR02974">
    <property type="entry name" value="phageshock_pspF"/>
    <property type="match status" value="1"/>
</dbReference>
<feature type="region of interest" description="Disordered" evidence="6">
    <location>
        <begin position="255"/>
        <end position="283"/>
    </location>
</feature>
<keyword evidence="1" id="KW-0547">Nucleotide-binding</keyword>
<dbReference type="GO" id="GO:0006355">
    <property type="term" value="P:regulation of DNA-templated transcription"/>
    <property type="evidence" value="ECO:0007669"/>
    <property type="project" value="InterPro"/>
</dbReference>
<dbReference type="SMART" id="SM00382">
    <property type="entry name" value="AAA"/>
    <property type="match status" value="1"/>
</dbReference>
<reference evidence="8" key="1">
    <citation type="submission" date="2020-12" db="EMBL/GenBank/DDBJ databases">
        <title>Marinomonas arctica sp. nov., a psychrotolerant bacterium isolated from the Arctic.</title>
        <authorList>
            <person name="Zhang Y."/>
        </authorList>
    </citation>
    <scope>NUCLEOTIDE SEQUENCE</scope>
    <source>
        <strain evidence="8">C1424</strain>
    </source>
</reference>
<dbReference type="InterPro" id="IPR025943">
    <property type="entry name" value="Sigma_54_int_dom_ATP-bd_2"/>
</dbReference>
<dbReference type="Gene3D" id="3.40.50.300">
    <property type="entry name" value="P-loop containing nucleotide triphosphate hydrolases"/>
    <property type="match status" value="1"/>
</dbReference>
<evidence type="ECO:0000256" key="3">
    <source>
        <dbReference type="ARBA" id="ARBA00023015"/>
    </source>
</evidence>
<name>A0A934MY44_9GAMM</name>
<dbReference type="EMBL" id="JAEMNX010000001">
    <property type="protein sequence ID" value="MBJ7536065.1"/>
    <property type="molecule type" value="Genomic_DNA"/>
</dbReference>
<evidence type="ECO:0000259" key="7">
    <source>
        <dbReference type="PROSITE" id="PS50045"/>
    </source>
</evidence>
<dbReference type="PROSITE" id="PS00676">
    <property type="entry name" value="SIGMA54_INTERACT_2"/>
    <property type="match status" value="1"/>
</dbReference>
<keyword evidence="4" id="KW-0238">DNA-binding</keyword>
<dbReference type="Gene3D" id="1.10.8.60">
    <property type="match status" value="1"/>
</dbReference>
<dbReference type="PANTHER" id="PTHR32071:SF38">
    <property type="entry name" value="PSP OPERON TRANSCRIPTIONAL ACTIVATOR"/>
    <property type="match status" value="1"/>
</dbReference>
<evidence type="ECO:0000256" key="5">
    <source>
        <dbReference type="ARBA" id="ARBA00023163"/>
    </source>
</evidence>
<dbReference type="Pfam" id="PF00158">
    <property type="entry name" value="Sigma54_activat"/>
    <property type="match status" value="1"/>
</dbReference>
<dbReference type="RefSeq" id="WP_199466151.1">
    <property type="nucleotide sequence ID" value="NZ_JAEMNX010000001.1"/>
</dbReference>
<keyword evidence="3" id="KW-0805">Transcription regulation</keyword>
<dbReference type="FunFam" id="3.40.50.300:FF:000006">
    <property type="entry name" value="DNA-binding transcriptional regulator NtrC"/>
    <property type="match status" value="1"/>
</dbReference>
<feature type="domain" description="Sigma-54 factor interaction" evidence="7">
    <location>
        <begin position="7"/>
        <end position="237"/>
    </location>
</feature>
<dbReference type="AlphaFoldDB" id="A0A934MY44"/>
<gene>
    <name evidence="8" type="primary">pspF</name>
    <name evidence="8" type="ORF">I8J31_00080</name>
</gene>
<keyword evidence="2" id="KW-0067">ATP-binding</keyword>
<organism evidence="8 9">
    <name type="scientific">Marinomonas transparens</name>
    <dbReference type="NCBI Taxonomy" id="2795388"/>
    <lineage>
        <taxon>Bacteria</taxon>
        <taxon>Pseudomonadati</taxon>
        <taxon>Pseudomonadota</taxon>
        <taxon>Gammaproteobacteria</taxon>
        <taxon>Oceanospirillales</taxon>
        <taxon>Oceanospirillaceae</taxon>
        <taxon>Marinomonas</taxon>
    </lineage>
</organism>
<evidence type="ECO:0000313" key="9">
    <source>
        <dbReference type="Proteomes" id="UP000628710"/>
    </source>
</evidence>
<keyword evidence="5" id="KW-0804">Transcription</keyword>
<comment type="caution">
    <text evidence="8">The sequence shown here is derived from an EMBL/GenBank/DDBJ whole genome shotgun (WGS) entry which is preliminary data.</text>
</comment>
<dbReference type="InterPro" id="IPR025944">
    <property type="entry name" value="Sigma_54_int_dom_CS"/>
</dbReference>
<evidence type="ECO:0000256" key="1">
    <source>
        <dbReference type="ARBA" id="ARBA00022741"/>
    </source>
</evidence>
<sequence length="339" mass="38283">MKNNQRVIGSSQALADALDHASILAEINRPVLICGERGSGKELIAERLHYLSPRWDQPFISLNCAAISDSLMESELFGYDAGAFTGATKGYQGRFERADGGTLFLDELGTMSLRVQEKLLRLIEYGEFERLGSTKAQRVDVRIVAATNADLPALSQQGEFRADLLDRLAFDVIQVPPLRDRKEDIEELANFFAMKLSTELGWEYFQGFSKHALQKLQSHDWPGNIRELKNVIERSVYRSGFQEAPVNQIVINPFTSTSSRNSDQNDEVTHNKASFRSQEEPKLSSFAPNSLLGLKEQTQQLQQHLIQQALNDNQHNQRLAAQSLKLTYDQFRGLLKKLK</sequence>
<proteinExistence type="predicted"/>
<dbReference type="InterPro" id="IPR003593">
    <property type="entry name" value="AAA+_ATPase"/>
</dbReference>
<dbReference type="InterPro" id="IPR058031">
    <property type="entry name" value="AAA_lid_NorR"/>
</dbReference>
<evidence type="ECO:0000256" key="4">
    <source>
        <dbReference type="ARBA" id="ARBA00023125"/>
    </source>
</evidence>
<dbReference type="GO" id="GO:0003677">
    <property type="term" value="F:DNA binding"/>
    <property type="evidence" value="ECO:0007669"/>
    <property type="project" value="UniProtKB-KW"/>
</dbReference>
<dbReference type="PANTHER" id="PTHR32071">
    <property type="entry name" value="TRANSCRIPTIONAL REGULATORY PROTEIN"/>
    <property type="match status" value="1"/>
</dbReference>
<evidence type="ECO:0000313" key="8">
    <source>
        <dbReference type="EMBL" id="MBJ7536065.1"/>
    </source>
</evidence>
<dbReference type="Gene3D" id="1.10.10.60">
    <property type="entry name" value="Homeodomain-like"/>
    <property type="match status" value="1"/>
</dbReference>
<dbReference type="CDD" id="cd00009">
    <property type="entry name" value="AAA"/>
    <property type="match status" value="1"/>
</dbReference>
<dbReference type="PROSITE" id="PS50045">
    <property type="entry name" value="SIGMA54_INTERACT_4"/>
    <property type="match status" value="1"/>
</dbReference>
<evidence type="ECO:0000256" key="2">
    <source>
        <dbReference type="ARBA" id="ARBA00022840"/>
    </source>
</evidence>
<dbReference type="PROSITE" id="PS00688">
    <property type="entry name" value="SIGMA54_INTERACT_3"/>
    <property type="match status" value="1"/>
</dbReference>
<dbReference type="InterPro" id="IPR002078">
    <property type="entry name" value="Sigma_54_int"/>
</dbReference>
<evidence type="ECO:0000256" key="6">
    <source>
        <dbReference type="SAM" id="MobiDB-lite"/>
    </source>
</evidence>
<accession>A0A934MY44</accession>
<dbReference type="InterPro" id="IPR014317">
    <property type="entry name" value="Transcription_activator_PspF"/>
</dbReference>
<keyword evidence="9" id="KW-1185">Reference proteome</keyword>